<keyword evidence="6 9" id="KW-0838">Vasoactive</keyword>
<sequence>MVGLSRLTGGGLLLVLALLPLALDGKPLEEAPTAPSRIIPFSRPVRKESQAVLDPMVHPERPAGSGDDGDSRRLEGPAKEALGDGCFGQRIDRIGSVSGMGCNRVRPDPAPTALARIIPYSRPVRKESRAALDRMVQPEQHSGGGRPID</sequence>
<name>A0A0F7YYW3_MICFL</name>
<evidence type="ECO:0000256" key="2">
    <source>
        <dbReference type="ARBA" id="ARBA00009041"/>
    </source>
</evidence>
<evidence type="ECO:0000256" key="8">
    <source>
        <dbReference type="ARBA" id="ARBA00023157"/>
    </source>
</evidence>
<comment type="subcellular location">
    <subcellularLocation>
        <location evidence="1 9">Secreted</location>
    </subcellularLocation>
</comment>
<comment type="similarity">
    <text evidence="2 9">Belongs to the natriuretic peptide family.</text>
</comment>
<dbReference type="GO" id="GO:0042311">
    <property type="term" value="P:vasodilation"/>
    <property type="evidence" value="ECO:0007669"/>
    <property type="project" value="UniProtKB-KW"/>
</dbReference>
<evidence type="ECO:0000256" key="9">
    <source>
        <dbReference type="RuleBase" id="RU003686"/>
    </source>
</evidence>
<evidence type="ECO:0000256" key="10">
    <source>
        <dbReference type="SAM" id="MobiDB-lite"/>
    </source>
</evidence>
<feature type="signal peptide" evidence="11">
    <location>
        <begin position="1"/>
        <end position="25"/>
    </location>
</feature>
<organism evidence="12">
    <name type="scientific">Micrurus fulvius</name>
    <name type="common">Eastern coral snake</name>
    <name type="synonym">Coluber fulvius</name>
    <dbReference type="NCBI Taxonomy" id="8637"/>
    <lineage>
        <taxon>Eukaryota</taxon>
        <taxon>Metazoa</taxon>
        <taxon>Chordata</taxon>
        <taxon>Craniata</taxon>
        <taxon>Vertebrata</taxon>
        <taxon>Euteleostomi</taxon>
        <taxon>Lepidosauria</taxon>
        <taxon>Squamata</taxon>
        <taxon>Bifurcata</taxon>
        <taxon>Unidentata</taxon>
        <taxon>Episquamata</taxon>
        <taxon>Toxicofera</taxon>
        <taxon>Serpentes</taxon>
        <taxon>Colubroidea</taxon>
        <taxon>Elapidae</taxon>
        <taxon>Elapinae</taxon>
        <taxon>Micrurus</taxon>
    </lineage>
</organism>
<dbReference type="InterPro" id="IPR000663">
    <property type="entry name" value="Natr_peptide"/>
</dbReference>
<evidence type="ECO:0000313" key="13">
    <source>
        <dbReference type="EMBL" id="JAS05039.1"/>
    </source>
</evidence>
<dbReference type="PRINTS" id="PR00713">
    <property type="entry name" value="CNATPEPTIDE"/>
</dbReference>
<evidence type="ECO:0000256" key="1">
    <source>
        <dbReference type="ARBA" id="ARBA00004613"/>
    </source>
</evidence>
<feature type="region of interest" description="Disordered" evidence="10">
    <location>
        <begin position="126"/>
        <end position="149"/>
    </location>
</feature>
<dbReference type="Pfam" id="PF00212">
    <property type="entry name" value="ANP"/>
    <property type="match status" value="1"/>
</dbReference>
<feature type="chain" id="PRO_5010617316" evidence="11">
    <location>
        <begin position="26"/>
        <end position="149"/>
    </location>
</feature>
<evidence type="ECO:0000256" key="7">
    <source>
        <dbReference type="ARBA" id="ARBA00022924"/>
    </source>
</evidence>
<evidence type="ECO:0000256" key="11">
    <source>
        <dbReference type="SAM" id="SignalP"/>
    </source>
</evidence>
<evidence type="ECO:0000256" key="6">
    <source>
        <dbReference type="ARBA" id="ARBA00022858"/>
    </source>
</evidence>
<reference evidence="13" key="2">
    <citation type="journal article" date="2015" name="G3 (Bethesda)">
        <title>Post-transcriptional mechanisms contribute little to phenotypic variation in snake venoms.</title>
        <authorList>
            <person name="Rokyta D.R."/>
            <person name="Margres M.J."/>
            <person name="Calvin K."/>
        </authorList>
    </citation>
    <scope>NUCLEOTIDE SEQUENCE</scope>
</reference>
<dbReference type="EMBL" id="GBEW01001315">
    <property type="protein sequence ID" value="JAI09050.1"/>
    <property type="molecule type" value="mRNA"/>
</dbReference>
<keyword evidence="5" id="KW-0800">Toxin</keyword>
<dbReference type="GO" id="GO:0005179">
    <property type="term" value="F:hormone activity"/>
    <property type="evidence" value="ECO:0007669"/>
    <property type="project" value="InterPro"/>
</dbReference>
<dbReference type="AlphaFoldDB" id="A0A0F7YYW3"/>
<keyword evidence="3" id="KW-0840">Vasodilator</keyword>
<dbReference type="PROSITE" id="PS00263">
    <property type="entry name" value="NATRIURETIC_PEPTIDE"/>
    <property type="match status" value="1"/>
</dbReference>
<protein>
    <submittedName>
        <fullName evidence="12">Natriuretic peptide</fullName>
    </submittedName>
</protein>
<reference evidence="12" key="1">
    <citation type="submission" date="2014-05" db="EMBL/GenBank/DDBJ databases">
        <title>The extremes of toxin expression variation revealed in two sympatric snake species.</title>
        <authorList>
            <person name="Margres M.J."/>
            <person name="Wray K.P."/>
            <person name="McGivern J.J."/>
            <person name="Seavy M."/>
            <person name="Sanader D."/>
            <person name="Facente J."/>
            <person name="Rokyta D.R."/>
        </authorList>
    </citation>
    <scope>NUCLEOTIDE SEQUENCE</scope>
</reference>
<keyword evidence="8" id="KW-1015">Disulfide bond</keyword>
<dbReference type="SMART" id="SM00183">
    <property type="entry name" value="NAT_PEP"/>
    <property type="match status" value="1"/>
</dbReference>
<dbReference type="GO" id="GO:0090729">
    <property type="term" value="F:toxin activity"/>
    <property type="evidence" value="ECO:0007669"/>
    <property type="project" value="UniProtKB-KW"/>
</dbReference>
<dbReference type="EMBL" id="GDBF01000047">
    <property type="protein sequence ID" value="JAS05039.1"/>
    <property type="molecule type" value="Transcribed_RNA"/>
</dbReference>
<dbReference type="InterPro" id="IPR002406">
    <property type="entry name" value="C_natriurtcpep"/>
</dbReference>
<keyword evidence="11" id="KW-0732">Signal</keyword>
<accession>A0A0F7YYW3</accession>
<feature type="compositionally biased region" description="Basic and acidic residues" evidence="10">
    <location>
        <begin position="69"/>
        <end position="82"/>
    </location>
</feature>
<feature type="region of interest" description="Disordered" evidence="10">
    <location>
        <begin position="50"/>
        <end position="82"/>
    </location>
</feature>
<keyword evidence="7" id="KW-0382">Hypotensive agent</keyword>
<evidence type="ECO:0000313" key="12">
    <source>
        <dbReference type="EMBL" id="JAI09050.1"/>
    </source>
</evidence>
<dbReference type="GO" id="GO:0005576">
    <property type="term" value="C:extracellular region"/>
    <property type="evidence" value="ECO:0007669"/>
    <property type="project" value="UniProtKB-SubCell"/>
</dbReference>
<dbReference type="GO" id="GO:0008217">
    <property type="term" value="P:regulation of blood pressure"/>
    <property type="evidence" value="ECO:0007669"/>
    <property type="project" value="UniProtKB-KW"/>
</dbReference>
<evidence type="ECO:0000256" key="5">
    <source>
        <dbReference type="ARBA" id="ARBA00022656"/>
    </source>
</evidence>
<evidence type="ECO:0000256" key="4">
    <source>
        <dbReference type="ARBA" id="ARBA00022525"/>
    </source>
</evidence>
<proteinExistence type="evidence at transcript level"/>
<dbReference type="InterPro" id="IPR030480">
    <property type="entry name" value="Natr_peptide_CS"/>
</dbReference>
<evidence type="ECO:0000256" key="3">
    <source>
        <dbReference type="ARBA" id="ARBA00022429"/>
    </source>
</evidence>
<keyword evidence="4" id="KW-0964">Secreted</keyword>